<dbReference type="GO" id="GO:0009306">
    <property type="term" value="P:protein secretion"/>
    <property type="evidence" value="ECO:0007669"/>
    <property type="project" value="TreeGrafter"/>
</dbReference>
<dbReference type="EMBL" id="JAWJWE010000007">
    <property type="protein sequence ID" value="KAK6632765.1"/>
    <property type="molecule type" value="Genomic_DNA"/>
</dbReference>
<evidence type="ECO:0000313" key="8">
    <source>
        <dbReference type="EMBL" id="KAK6632765.1"/>
    </source>
</evidence>
<dbReference type="GO" id="GO:0016192">
    <property type="term" value="P:vesicle-mediated transport"/>
    <property type="evidence" value="ECO:0007669"/>
    <property type="project" value="TreeGrafter"/>
</dbReference>
<sequence length="219" mass="24794">MASAKTHLLEDVDDTLQFGEEEEENRNKLKHPVVTFFHLAFRVLALVVYILCGWFSSSFITSFVIVVLLLSVDFWTVKNVTGRLMVGLRWWNYVDDEGKSHWVYEAKKGSQQNRINSSEAKIFWLGLIVCSFLWVIFFIVALVGFKLKWLLLVSIALALNGANLYGYIKCKVGSTEGSSSFLNFSSKLVNMNFVGQQLIKNATTSIIPKPQQQPSTSII</sequence>
<feature type="transmembrane region" description="Helical" evidence="6">
    <location>
        <begin position="57"/>
        <end position="75"/>
    </location>
</feature>
<protein>
    <recommendedName>
        <fullName evidence="6">Golgi apparatus membrane protein TVP23 homolog</fullName>
    </recommendedName>
</protein>
<evidence type="ECO:0000313" key="10">
    <source>
        <dbReference type="Proteomes" id="UP001372834"/>
    </source>
</evidence>
<dbReference type="GO" id="GO:0000139">
    <property type="term" value="C:Golgi membrane"/>
    <property type="evidence" value="ECO:0007669"/>
    <property type="project" value="TreeGrafter"/>
</dbReference>
<dbReference type="Proteomes" id="UP001359485">
    <property type="component" value="Unassembled WGS sequence"/>
</dbReference>
<dbReference type="InterPro" id="IPR008564">
    <property type="entry name" value="TVP23-like"/>
</dbReference>
<feature type="transmembrane region" description="Helical" evidence="6">
    <location>
        <begin position="33"/>
        <end position="51"/>
    </location>
</feature>
<evidence type="ECO:0000256" key="5">
    <source>
        <dbReference type="ARBA" id="ARBA00023136"/>
    </source>
</evidence>
<evidence type="ECO:0000256" key="4">
    <source>
        <dbReference type="ARBA" id="ARBA00022989"/>
    </source>
</evidence>
<evidence type="ECO:0000313" key="9">
    <source>
        <dbReference type="Proteomes" id="UP001359485"/>
    </source>
</evidence>
<dbReference type="EMBL" id="JAWJWF010000007">
    <property type="protein sequence ID" value="KAK6630813.1"/>
    <property type="molecule type" value="Genomic_DNA"/>
</dbReference>
<dbReference type="AlphaFoldDB" id="A0AAN8PHP3"/>
<feature type="transmembrane region" description="Helical" evidence="6">
    <location>
        <begin position="122"/>
        <end position="143"/>
    </location>
</feature>
<comment type="caution">
    <text evidence="8">The sequence shown here is derived from an EMBL/GenBank/DDBJ whole genome shotgun (WGS) entry which is preliminary data.</text>
</comment>
<evidence type="ECO:0000313" key="7">
    <source>
        <dbReference type="EMBL" id="KAK6630813.1"/>
    </source>
</evidence>
<evidence type="ECO:0000256" key="2">
    <source>
        <dbReference type="ARBA" id="ARBA00005467"/>
    </source>
</evidence>
<keyword evidence="4 6" id="KW-1133">Transmembrane helix</keyword>
<feature type="transmembrane region" description="Helical" evidence="6">
    <location>
        <begin position="149"/>
        <end position="168"/>
    </location>
</feature>
<keyword evidence="3 6" id="KW-0812">Transmembrane</keyword>
<comment type="subcellular location">
    <subcellularLocation>
        <location evidence="1 6">Membrane</location>
        <topology evidence="1 6">Multi-pass membrane protein</topology>
    </subcellularLocation>
</comment>
<reference evidence="8 10" key="1">
    <citation type="submission" date="2023-10" db="EMBL/GenBank/DDBJ databases">
        <title>Genomes of two closely related lineages of the louse Polyplax serrata with different host specificities.</title>
        <authorList>
            <person name="Martinu J."/>
            <person name="Tarabai H."/>
            <person name="Stefka J."/>
            <person name="Hypsa V."/>
        </authorList>
    </citation>
    <scope>NUCLEOTIDE SEQUENCE [LARGE SCALE GENOMIC DNA]</scope>
    <source>
        <strain evidence="7">98ZLc_SE</strain>
        <strain evidence="8">HR10_N</strain>
    </source>
</reference>
<gene>
    <name evidence="8" type="ORF">RUM43_013535</name>
    <name evidence="7" type="ORF">RUM44_002983</name>
</gene>
<evidence type="ECO:0000256" key="6">
    <source>
        <dbReference type="RuleBase" id="RU361206"/>
    </source>
</evidence>
<evidence type="ECO:0000256" key="1">
    <source>
        <dbReference type="ARBA" id="ARBA00004141"/>
    </source>
</evidence>
<proteinExistence type="inferred from homology"/>
<dbReference type="PANTHER" id="PTHR13019:SF25">
    <property type="entry name" value="GOLGI APPARATUS MEMBRANE PROTEIN TVP23 HOMOLOG"/>
    <property type="match status" value="1"/>
</dbReference>
<keyword evidence="5 6" id="KW-0472">Membrane</keyword>
<evidence type="ECO:0000256" key="3">
    <source>
        <dbReference type="ARBA" id="ARBA00022692"/>
    </source>
</evidence>
<accession>A0AAN8PHP3</accession>
<keyword evidence="9" id="KW-1185">Reference proteome</keyword>
<dbReference type="Proteomes" id="UP001372834">
    <property type="component" value="Unassembled WGS sequence"/>
</dbReference>
<name>A0AAN8PHP3_POLSC</name>
<organism evidence="8 10">
    <name type="scientific">Polyplax serrata</name>
    <name type="common">Common mouse louse</name>
    <dbReference type="NCBI Taxonomy" id="468196"/>
    <lineage>
        <taxon>Eukaryota</taxon>
        <taxon>Metazoa</taxon>
        <taxon>Ecdysozoa</taxon>
        <taxon>Arthropoda</taxon>
        <taxon>Hexapoda</taxon>
        <taxon>Insecta</taxon>
        <taxon>Pterygota</taxon>
        <taxon>Neoptera</taxon>
        <taxon>Paraneoptera</taxon>
        <taxon>Psocodea</taxon>
        <taxon>Troctomorpha</taxon>
        <taxon>Phthiraptera</taxon>
        <taxon>Anoplura</taxon>
        <taxon>Polyplacidae</taxon>
        <taxon>Polyplax</taxon>
    </lineage>
</organism>
<dbReference type="PANTHER" id="PTHR13019">
    <property type="entry name" value="GOLGI APPARATUS MEMBRANE PROTEIN TVP23"/>
    <property type="match status" value="1"/>
</dbReference>
<comment type="similarity">
    <text evidence="2 6">Belongs to the TVP23 family.</text>
</comment>
<dbReference type="Pfam" id="PF05832">
    <property type="entry name" value="DUF846"/>
    <property type="match status" value="1"/>
</dbReference>